<dbReference type="InterPro" id="IPR058532">
    <property type="entry name" value="YjbR/MT2646/Rv2570-like"/>
</dbReference>
<evidence type="ECO:0000313" key="1">
    <source>
        <dbReference type="EMBL" id="PKY66394.1"/>
    </source>
</evidence>
<dbReference type="RefSeq" id="WP_101627909.1">
    <property type="nucleotide sequence ID" value="NZ_PKKJ01000003.1"/>
</dbReference>
<organism evidence="1 2">
    <name type="scientific">Schaalia turicensis</name>
    <dbReference type="NCBI Taxonomy" id="131111"/>
    <lineage>
        <taxon>Bacteria</taxon>
        <taxon>Bacillati</taxon>
        <taxon>Actinomycetota</taxon>
        <taxon>Actinomycetes</taxon>
        <taxon>Actinomycetales</taxon>
        <taxon>Actinomycetaceae</taxon>
        <taxon>Schaalia</taxon>
    </lineage>
</organism>
<dbReference type="InterPro" id="IPR038056">
    <property type="entry name" value="YjbR-like_sf"/>
</dbReference>
<reference evidence="1 2" key="1">
    <citation type="submission" date="2017-12" db="EMBL/GenBank/DDBJ databases">
        <title>Phylogenetic diversity of female urinary microbiome.</title>
        <authorList>
            <person name="Thomas-White K."/>
            <person name="Wolfe A.J."/>
        </authorList>
    </citation>
    <scope>NUCLEOTIDE SEQUENCE [LARGE SCALE GENOMIC DNA]</scope>
    <source>
        <strain evidence="1 2">UMB0250</strain>
    </source>
</reference>
<dbReference type="SUPFAM" id="SSF142906">
    <property type="entry name" value="YjbR-like"/>
    <property type="match status" value="1"/>
</dbReference>
<dbReference type="InterPro" id="IPR007351">
    <property type="entry name" value="YjbR"/>
</dbReference>
<dbReference type="EMBL" id="PKKJ01000003">
    <property type="protein sequence ID" value="PKY66394.1"/>
    <property type="molecule type" value="Genomic_DNA"/>
</dbReference>
<sequence>MTPDELHDEAENTALELPQSRLTFPFGEDWEVYKVIDRVFMLMTRVTGVQQVTLKAEPDEARALVEEFDNVTPGYHMNKKHWLTVYPPAGKDTHVLEVEDIRELVISSYLLVVTKMEKNKRPVDPHAYGEARDNR</sequence>
<name>A0A2I1I5K3_9ACTO</name>
<protein>
    <submittedName>
        <fullName evidence="1">Cytoplasmic protein</fullName>
    </submittedName>
</protein>
<proteinExistence type="predicted"/>
<dbReference type="Proteomes" id="UP000234545">
    <property type="component" value="Unassembled WGS sequence"/>
</dbReference>
<dbReference type="AlphaFoldDB" id="A0A2I1I5K3"/>
<gene>
    <name evidence="1" type="ORF">CYJ25_03960</name>
</gene>
<dbReference type="PANTHER" id="PTHR35145">
    <property type="entry name" value="CYTOPLASMIC PROTEIN-RELATED"/>
    <property type="match status" value="1"/>
</dbReference>
<dbReference type="OrthoDB" id="3194910at2"/>
<dbReference type="PANTHER" id="PTHR35145:SF1">
    <property type="entry name" value="CYTOPLASMIC PROTEIN"/>
    <property type="match status" value="1"/>
</dbReference>
<dbReference type="Pfam" id="PF04237">
    <property type="entry name" value="YjbR"/>
    <property type="match status" value="1"/>
</dbReference>
<evidence type="ECO:0000313" key="2">
    <source>
        <dbReference type="Proteomes" id="UP000234545"/>
    </source>
</evidence>
<comment type="caution">
    <text evidence="1">The sequence shown here is derived from an EMBL/GenBank/DDBJ whole genome shotgun (WGS) entry which is preliminary data.</text>
</comment>
<dbReference type="Gene3D" id="3.90.1150.30">
    <property type="match status" value="1"/>
</dbReference>
<accession>A0A2I1I5K3</accession>